<dbReference type="GO" id="GO:0046982">
    <property type="term" value="F:protein heterodimerization activity"/>
    <property type="evidence" value="ECO:0007669"/>
    <property type="project" value="InterPro"/>
</dbReference>
<reference evidence="8" key="1">
    <citation type="submission" date="2022-01" db="EMBL/GenBank/DDBJ databases">
        <authorList>
            <person name="King R."/>
        </authorList>
    </citation>
    <scope>NUCLEOTIDE SEQUENCE</scope>
</reference>
<evidence type="ECO:0000313" key="9">
    <source>
        <dbReference type="Proteomes" id="UP001152798"/>
    </source>
</evidence>
<gene>
    <name evidence="8" type="ORF">NEZAVI_LOCUS6011</name>
</gene>
<keyword evidence="9" id="KW-1185">Reference proteome</keyword>
<dbReference type="GO" id="GO:0046695">
    <property type="term" value="C:SLIK (SAGA-like) complex"/>
    <property type="evidence" value="ECO:0007669"/>
    <property type="project" value="InterPro"/>
</dbReference>
<dbReference type="SUPFAM" id="SSF47113">
    <property type="entry name" value="Histone-fold"/>
    <property type="match status" value="1"/>
</dbReference>
<dbReference type="Proteomes" id="UP001152798">
    <property type="component" value="Chromosome 3"/>
</dbReference>
<dbReference type="InterPro" id="IPR009072">
    <property type="entry name" value="Histone-fold"/>
</dbReference>
<dbReference type="GO" id="GO:0003713">
    <property type="term" value="F:transcription coactivator activity"/>
    <property type="evidence" value="ECO:0007669"/>
    <property type="project" value="TreeGrafter"/>
</dbReference>
<dbReference type="PANTHER" id="PTHR10221">
    <property type="entry name" value="TRANSCRIPTION INITIATION FACTOR TFIID SUBUNIT 6"/>
    <property type="match status" value="1"/>
</dbReference>
<comment type="similarity">
    <text evidence="2">Belongs to the TAF6 family.</text>
</comment>
<dbReference type="Gene3D" id="1.10.20.10">
    <property type="entry name" value="Histone, subunit A"/>
    <property type="match status" value="1"/>
</dbReference>
<dbReference type="InterPro" id="IPR016024">
    <property type="entry name" value="ARM-type_fold"/>
</dbReference>
<dbReference type="Pfam" id="PF02969">
    <property type="entry name" value="TAF"/>
    <property type="match status" value="1"/>
</dbReference>
<dbReference type="InterPro" id="IPR037796">
    <property type="entry name" value="TAF6"/>
</dbReference>
<dbReference type="CDD" id="cd08050">
    <property type="entry name" value="TAF6C"/>
    <property type="match status" value="1"/>
</dbReference>
<evidence type="ECO:0000256" key="4">
    <source>
        <dbReference type="ARBA" id="ARBA00023163"/>
    </source>
</evidence>
<comment type="subcellular location">
    <subcellularLocation>
        <location evidence="1">Nucleus</location>
    </subcellularLocation>
</comment>
<dbReference type="GO" id="GO:0016251">
    <property type="term" value="F:RNA polymerase II general transcription initiation factor activity"/>
    <property type="evidence" value="ECO:0007669"/>
    <property type="project" value="InterPro"/>
</dbReference>
<dbReference type="Pfam" id="PF07571">
    <property type="entry name" value="TAF6_C"/>
    <property type="match status" value="1"/>
</dbReference>
<dbReference type="Gene3D" id="1.25.40.770">
    <property type="entry name" value="TAF6, C-terminal HEAT repeat domain"/>
    <property type="match status" value="1"/>
</dbReference>
<dbReference type="GO" id="GO:0000124">
    <property type="term" value="C:SAGA complex"/>
    <property type="evidence" value="ECO:0007669"/>
    <property type="project" value="InterPro"/>
</dbReference>
<dbReference type="InterPro" id="IPR011442">
    <property type="entry name" value="TAF6_C"/>
</dbReference>
<evidence type="ECO:0000256" key="1">
    <source>
        <dbReference type="ARBA" id="ARBA00004123"/>
    </source>
</evidence>
<organism evidence="8 9">
    <name type="scientific">Nezara viridula</name>
    <name type="common">Southern green stink bug</name>
    <name type="synonym">Cimex viridulus</name>
    <dbReference type="NCBI Taxonomy" id="85310"/>
    <lineage>
        <taxon>Eukaryota</taxon>
        <taxon>Metazoa</taxon>
        <taxon>Ecdysozoa</taxon>
        <taxon>Arthropoda</taxon>
        <taxon>Hexapoda</taxon>
        <taxon>Insecta</taxon>
        <taxon>Pterygota</taxon>
        <taxon>Neoptera</taxon>
        <taxon>Paraneoptera</taxon>
        <taxon>Hemiptera</taxon>
        <taxon>Heteroptera</taxon>
        <taxon>Panheteroptera</taxon>
        <taxon>Pentatomomorpha</taxon>
        <taxon>Pentatomoidea</taxon>
        <taxon>Pentatomidae</taxon>
        <taxon>Pentatominae</taxon>
        <taxon>Nezara</taxon>
    </lineage>
</organism>
<dbReference type="InterPro" id="IPR046344">
    <property type="entry name" value="TAF6_C_sf"/>
</dbReference>
<dbReference type="AlphaFoldDB" id="A0A9P0H5I4"/>
<sequence length="537" mass="61124">MVNKCPGRLLYPSGFPMDNSESSISNEINTFENRNDMLSNHTDSGGDEDENVKEEYRMFSSRSISITASSIGISSISDDVCKHIAEELYYKTKELIYMSKLILNQNKRSTLTTNDVKKAMKLLGGLELYGHNSNDDVNFIHVPKSDIFIEEDPEFDILHDALSDNNYTQKGDPYIRGAWVMPEGYSEDPSIVTTCTYYQQIAKTIMTGSPAHIRVALSDLRTNPKIGPVCPYFLNLVALTVKKVPRDTHLTNALIGTVHAIAHNKFVDPSPYLAVNRAVNSLLKIVIEGNVDKVGDDYVDKDDDLAVRMRAGLLLAKVVIMWSIELKQQIDIVRHLLHHLLDPDVPLQSHYGAIVALTALGQRRLGFYFWPLMERYLPQLESKVGSNKTNIMVQHVMAAILVAARSTYKKEQGSNPDQLKQLYEVDKMLYATFGDSVTPLRMVANPPIFKCVKTQISQSRLKLRLCRTTQNEHNEWRKPVDLCSVFENYQRLPCLTNNIYNDRADYKRRVFYCVQRNYKFCRPLHERSASGDLLLML</sequence>
<keyword evidence="4" id="KW-0804">Transcription</keyword>
<dbReference type="EMBL" id="OV725079">
    <property type="protein sequence ID" value="CAH1395806.1"/>
    <property type="molecule type" value="Genomic_DNA"/>
</dbReference>
<protein>
    <recommendedName>
        <fullName evidence="6">Transcription initiation factor TFIID subunit 6</fullName>
    </recommendedName>
</protein>
<dbReference type="GO" id="GO:0051123">
    <property type="term" value="P:RNA polymerase II preinitiation complex assembly"/>
    <property type="evidence" value="ECO:0007669"/>
    <property type="project" value="TreeGrafter"/>
</dbReference>
<dbReference type="PANTHER" id="PTHR10221:SF9">
    <property type="entry name" value="TRANSCRIPTION INITIATION FACTOR TFIID SUBUNIT 6"/>
    <property type="match status" value="1"/>
</dbReference>
<dbReference type="OrthoDB" id="6621890at2759"/>
<evidence type="ECO:0000256" key="6">
    <source>
        <dbReference type="ARBA" id="ARBA00040091"/>
    </source>
</evidence>
<dbReference type="SUPFAM" id="SSF48371">
    <property type="entry name" value="ARM repeat"/>
    <property type="match status" value="1"/>
</dbReference>
<evidence type="ECO:0000256" key="2">
    <source>
        <dbReference type="ARBA" id="ARBA00007688"/>
    </source>
</evidence>
<keyword evidence="5" id="KW-0539">Nucleus</keyword>
<dbReference type="GO" id="GO:0005669">
    <property type="term" value="C:transcription factor TFIID complex"/>
    <property type="evidence" value="ECO:0007669"/>
    <property type="project" value="InterPro"/>
</dbReference>
<dbReference type="SMART" id="SM00803">
    <property type="entry name" value="TAF"/>
    <property type="match status" value="1"/>
</dbReference>
<evidence type="ECO:0000313" key="8">
    <source>
        <dbReference type="EMBL" id="CAH1395806.1"/>
    </source>
</evidence>
<proteinExistence type="inferred from homology"/>
<feature type="domain" description="TATA box binding protein associated factor (TAF) histone-like fold" evidence="7">
    <location>
        <begin position="58"/>
        <end position="121"/>
    </location>
</feature>
<keyword evidence="3" id="KW-0805">Transcription regulation</keyword>
<evidence type="ECO:0000256" key="5">
    <source>
        <dbReference type="ARBA" id="ARBA00023242"/>
    </source>
</evidence>
<evidence type="ECO:0000259" key="7">
    <source>
        <dbReference type="SMART" id="SM00803"/>
    </source>
</evidence>
<name>A0A9P0H5I4_NEZVI</name>
<evidence type="ECO:0000256" key="3">
    <source>
        <dbReference type="ARBA" id="ARBA00023015"/>
    </source>
</evidence>
<dbReference type="InterPro" id="IPR004823">
    <property type="entry name" value="TAF_TATA-bd_Histone-like_dom"/>
</dbReference>
<accession>A0A9P0H5I4</accession>